<keyword evidence="3" id="KW-1185">Reference proteome</keyword>
<dbReference type="InterPro" id="IPR042099">
    <property type="entry name" value="ANL_N_sf"/>
</dbReference>
<reference evidence="2" key="1">
    <citation type="submission" date="2023-10" db="EMBL/GenBank/DDBJ databases">
        <authorList>
            <person name="Chen Y."/>
            <person name="Shah S."/>
            <person name="Dougan E. K."/>
            <person name="Thang M."/>
            <person name="Chan C."/>
        </authorList>
    </citation>
    <scope>NUCLEOTIDE SEQUENCE [LARGE SCALE GENOMIC DNA]</scope>
</reference>
<gene>
    <name evidence="2" type="ORF">PCOR1329_LOCUS76550</name>
</gene>
<protein>
    <recommendedName>
        <fullName evidence="1">AMP-dependent synthetase/ligase domain-containing protein</fullName>
    </recommendedName>
</protein>
<dbReference type="InterPro" id="IPR000873">
    <property type="entry name" value="AMP-dep_synth/lig_dom"/>
</dbReference>
<proteinExistence type="predicted"/>
<evidence type="ECO:0000259" key="1">
    <source>
        <dbReference type="Pfam" id="PF00501"/>
    </source>
</evidence>
<accession>A0ABN9XKB0</accession>
<dbReference type="Gene3D" id="3.40.50.12780">
    <property type="entry name" value="N-terminal domain of ligase-like"/>
    <property type="match status" value="1"/>
</dbReference>
<name>A0ABN9XKB0_9DINO</name>
<dbReference type="Pfam" id="PF00501">
    <property type="entry name" value="AMP-binding"/>
    <property type="match status" value="1"/>
</dbReference>
<comment type="caution">
    <text evidence="2">The sequence shown here is derived from an EMBL/GenBank/DDBJ whole genome shotgun (WGS) entry which is preliminary data.</text>
</comment>
<evidence type="ECO:0000313" key="2">
    <source>
        <dbReference type="EMBL" id="CAK0898891.1"/>
    </source>
</evidence>
<feature type="domain" description="AMP-dependent synthetase/ligase" evidence="1">
    <location>
        <begin position="27"/>
        <end position="85"/>
    </location>
</feature>
<dbReference type="Proteomes" id="UP001189429">
    <property type="component" value="Unassembled WGS sequence"/>
</dbReference>
<dbReference type="EMBL" id="CAUYUJ010020516">
    <property type="protein sequence ID" value="CAK0898891.1"/>
    <property type="molecule type" value="Genomic_DNA"/>
</dbReference>
<evidence type="ECO:0000313" key="3">
    <source>
        <dbReference type="Proteomes" id="UP001189429"/>
    </source>
</evidence>
<sequence length="120" mass="13016">MPIIRSSIPDVEIDKKSTLTDYVLSRASKFANSQVVDGPSGRAVSYAALLRAIRGTARGLQQAGLGKGEAVAVWMPNSIEYPEAYGLSKKKKKNNHTRKRHRPTFLGAPAVCVSGVFVFL</sequence>
<organism evidence="2 3">
    <name type="scientific">Prorocentrum cordatum</name>
    <dbReference type="NCBI Taxonomy" id="2364126"/>
    <lineage>
        <taxon>Eukaryota</taxon>
        <taxon>Sar</taxon>
        <taxon>Alveolata</taxon>
        <taxon>Dinophyceae</taxon>
        <taxon>Prorocentrales</taxon>
        <taxon>Prorocentraceae</taxon>
        <taxon>Prorocentrum</taxon>
    </lineage>
</organism>
<dbReference type="SUPFAM" id="SSF56801">
    <property type="entry name" value="Acetyl-CoA synthetase-like"/>
    <property type="match status" value="1"/>
</dbReference>